<evidence type="ECO:0000313" key="3">
    <source>
        <dbReference type="EMBL" id="CAE0641762.1"/>
    </source>
</evidence>
<proteinExistence type="predicted"/>
<name>A0A6V1UJ20_HETAK</name>
<dbReference type="EMBL" id="HBIU01045810">
    <property type="protein sequence ID" value="CAE0641762.1"/>
    <property type="molecule type" value="Transcribed_RNA"/>
</dbReference>
<sequence length="438" mass="48589">MAGRGRGGRGRGSSRGKMEIDPATGTPVCGVAGSKSKDALSPPPPPEKSAWTFDYGSKDYEEIMRDFNDDFSVDKSLVENVVASAHFVHSIVSEMKHIFLDERAYQDTCGFNTLMREVQTSVSRLADFAIAYENKSSTGDPPPRANEFLQRIEMDEVKSSLNTVQEGLAEVKAILKDRGPTIPKGQHLPPYRSQASPAWGNIRLASASPITSSTPMQTKGITALSRSSPLLPFGEIIYNNALMMHNVKVAKDVNRKEFFAALINRRLNGRIVPISVEDIDEVTRNDDLTTTNDDDPSTFTIFFNADFKSTKLIFENSFCFSNHQIEEKVWLSPLLSPWEVKLRANARRLAYQICKDVHKDKEWWNSIKVYESGYSLKLKIFPVGSGAKPPRIVRFSLVGLTSAKDPGLKSGLSLLLSKVKFGSVALNDEEDKSNDDSV</sequence>
<feature type="region of interest" description="Disordered" evidence="1">
    <location>
        <begin position="1"/>
        <end position="51"/>
    </location>
</feature>
<organism evidence="3">
    <name type="scientific">Heterosigma akashiwo</name>
    <name type="common">Chromophytic alga</name>
    <name type="synonym">Heterosigma carterae</name>
    <dbReference type="NCBI Taxonomy" id="2829"/>
    <lineage>
        <taxon>Eukaryota</taxon>
        <taxon>Sar</taxon>
        <taxon>Stramenopiles</taxon>
        <taxon>Ochrophyta</taxon>
        <taxon>Raphidophyceae</taxon>
        <taxon>Chattonellales</taxon>
        <taxon>Chattonellaceae</taxon>
        <taxon>Heterosigma</taxon>
    </lineage>
</organism>
<dbReference type="AlphaFoldDB" id="A0A6V1UJ20"/>
<reference evidence="3" key="1">
    <citation type="submission" date="2021-01" db="EMBL/GenBank/DDBJ databases">
        <authorList>
            <person name="Corre E."/>
            <person name="Pelletier E."/>
            <person name="Niang G."/>
            <person name="Scheremetjew M."/>
            <person name="Finn R."/>
            <person name="Kale V."/>
            <person name="Holt S."/>
            <person name="Cochrane G."/>
            <person name="Meng A."/>
            <person name="Brown T."/>
            <person name="Cohen L."/>
        </authorList>
    </citation>
    <scope>NUCLEOTIDE SEQUENCE</scope>
    <source>
        <strain evidence="3">CCMP3107</strain>
    </source>
</reference>
<protein>
    <submittedName>
        <fullName evidence="3">Uncharacterized protein</fullName>
    </submittedName>
</protein>
<evidence type="ECO:0000313" key="2">
    <source>
        <dbReference type="EMBL" id="CAE0641758.1"/>
    </source>
</evidence>
<feature type="compositionally biased region" description="Basic residues" evidence="1">
    <location>
        <begin position="1"/>
        <end position="14"/>
    </location>
</feature>
<dbReference type="EMBL" id="HBIU01045805">
    <property type="protein sequence ID" value="CAE0641758.1"/>
    <property type="molecule type" value="Transcribed_RNA"/>
</dbReference>
<evidence type="ECO:0000256" key="1">
    <source>
        <dbReference type="SAM" id="MobiDB-lite"/>
    </source>
</evidence>
<accession>A0A6V1UJ20</accession>
<gene>
    <name evidence="2" type="ORF">HAKA00212_LOCUS20587</name>
    <name evidence="3" type="ORF">HAKA00212_LOCUS20591</name>
</gene>